<evidence type="ECO:0000256" key="1">
    <source>
        <dbReference type="ARBA" id="ARBA00004651"/>
    </source>
</evidence>
<keyword evidence="5 6" id="KW-0472">Membrane</keyword>
<accession>A0A933L347</accession>
<protein>
    <submittedName>
        <fullName evidence="7">ABC transporter permease</fullName>
    </submittedName>
</protein>
<comment type="caution">
    <text evidence="7">The sequence shown here is derived from an EMBL/GenBank/DDBJ whole genome shotgun (WGS) entry which is preliminary data.</text>
</comment>
<proteinExistence type="predicted"/>
<keyword evidence="4 6" id="KW-1133">Transmembrane helix</keyword>
<comment type="subcellular location">
    <subcellularLocation>
        <location evidence="1">Cell membrane</location>
        <topology evidence="1">Multi-pass membrane protein</topology>
    </subcellularLocation>
</comment>
<sequence length="365" mass="38597">MPALLRRLLLDEYFVLYLTVAYFAVSAFFFPALLDPRNISNQLSNVWPLLAVAIGQTFVIIIAGIDLSLGATMGLASVAGAIVMTSAADKLLLGNSPVWGWLLSEQGGILADQPVAVAVGIAVILVTGGLVGLVNGVFIARFRLPPFMMTLVTLMLFSSAAIWITQSQNIVNLPDGFNRLGSGDLVSVYFGEKVTPEIKRRDILPFVTYPMLISLALAIAAHLLLSRTVFGRQVYAVGNNPKAAEISGVPVRRTIIMVFVIAGFCAAVAAILYSARLQGGRPTIGGGSALLDIIGATVIGGTSLAGGKGKIPWTFVGVLFFVLLSNTLNYMRLSAFHIDVVKGAIILAAALLDVLRVRLAAGDGR</sequence>
<dbReference type="Pfam" id="PF02653">
    <property type="entry name" value="BPD_transp_2"/>
    <property type="match status" value="1"/>
</dbReference>
<dbReference type="CDD" id="cd06579">
    <property type="entry name" value="TM_PBP1_transp_AraH_like"/>
    <property type="match status" value="1"/>
</dbReference>
<evidence type="ECO:0000256" key="6">
    <source>
        <dbReference type="SAM" id="Phobius"/>
    </source>
</evidence>
<dbReference type="PANTHER" id="PTHR32196">
    <property type="entry name" value="ABC TRANSPORTER PERMEASE PROTEIN YPHD-RELATED-RELATED"/>
    <property type="match status" value="1"/>
</dbReference>
<feature type="transmembrane region" description="Helical" evidence="6">
    <location>
        <begin position="46"/>
        <end position="65"/>
    </location>
</feature>
<keyword evidence="3 6" id="KW-0812">Transmembrane</keyword>
<name>A0A933L347_9HYPH</name>
<evidence type="ECO:0000313" key="8">
    <source>
        <dbReference type="Proteomes" id="UP000782610"/>
    </source>
</evidence>
<dbReference type="GO" id="GO:0022857">
    <property type="term" value="F:transmembrane transporter activity"/>
    <property type="evidence" value="ECO:0007669"/>
    <property type="project" value="InterPro"/>
</dbReference>
<feature type="transmembrane region" description="Helical" evidence="6">
    <location>
        <begin position="203"/>
        <end position="225"/>
    </location>
</feature>
<dbReference type="EMBL" id="JACRAF010000037">
    <property type="protein sequence ID" value="MBI4922726.1"/>
    <property type="molecule type" value="Genomic_DNA"/>
</dbReference>
<feature type="transmembrane region" description="Helical" evidence="6">
    <location>
        <begin position="14"/>
        <end position="34"/>
    </location>
</feature>
<feature type="transmembrane region" description="Helical" evidence="6">
    <location>
        <begin position="287"/>
        <end position="305"/>
    </location>
</feature>
<dbReference type="InterPro" id="IPR001851">
    <property type="entry name" value="ABC_transp_permease"/>
</dbReference>
<evidence type="ECO:0000256" key="4">
    <source>
        <dbReference type="ARBA" id="ARBA00022989"/>
    </source>
</evidence>
<feature type="transmembrane region" description="Helical" evidence="6">
    <location>
        <begin position="311"/>
        <end position="328"/>
    </location>
</feature>
<keyword evidence="2" id="KW-1003">Cell membrane</keyword>
<organism evidence="7 8">
    <name type="scientific">Devosia nanyangense</name>
    <dbReference type="NCBI Taxonomy" id="1228055"/>
    <lineage>
        <taxon>Bacteria</taxon>
        <taxon>Pseudomonadati</taxon>
        <taxon>Pseudomonadota</taxon>
        <taxon>Alphaproteobacteria</taxon>
        <taxon>Hyphomicrobiales</taxon>
        <taxon>Devosiaceae</taxon>
        <taxon>Devosia</taxon>
    </lineage>
</organism>
<feature type="transmembrane region" description="Helical" evidence="6">
    <location>
        <begin position="114"/>
        <end position="140"/>
    </location>
</feature>
<gene>
    <name evidence="7" type="ORF">HY834_13345</name>
</gene>
<dbReference type="Proteomes" id="UP000782610">
    <property type="component" value="Unassembled WGS sequence"/>
</dbReference>
<dbReference type="GO" id="GO:0005886">
    <property type="term" value="C:plasma membrane"/>
    <property type="evidence" value="ECO:0007669"/>
    <property type="project" value="UniProtKB-SubCell"/>
</dbReference>
<evidence type="ECO:0000313" key="7">
    <source>
        <dbReference type="EMBL" id="MBI4922726.1"/>
    </source>
</evidence>
<evidence type="ECO:0000256" key="3">
    <source>
        <dbReference type="ARBA" id="ARBA00022692"/>
    </source>
</evidence>
<evidence type="ECO:0000256" key="5">
    <source>
        <dbReference type="ARBA" id="ARBA00023136"/>
    </source>
</evidence>
<evidence type="ECO:0000256" key="2">
    <source>
        <dbReference type="ARBA" id="ARBA00022475"/>
    </source>
</evidence>
<feature type="transmembrane region" description="Helical" evidence="6">
    <location>
        <begin position="255"/>
        <end position="275"/>
    </location>
</feature>
<reference evidence="7" key="1">
    <citation type="submission" date="2020-07" db="EMBL/GenBank/DDBJ databases">
        <title>Huge and variable diversity of episymbiotic CPR bacteria and DPANN archaea in groundwater ecosystems.</title>
        <authorList>
            <person name="He C.Y."/>
            <person name="Keren R."/>
            <person name="Whittaker M."/>
            <person name="Farag I.F."/>
            <person name="Doudna J."/>
            <person name="Cate J.H.D."/>
            <person name="Banfield J.F."/>
        </authorList>
    </citation>
    <scope>NUCLEOTIDE SEQUENCE</scope>
    <source>
        <strain evidence="7">NC_groundwater_1586_Pr3_B-0.1um_66_15</strain>
    </source>
</reference>
<dbReference type="AlphaFoldDB" id="A0A933L347"/>